<accession>A0A1B1YX24</accession>
<name>A0A1B1YX24_9GAMM</name>
<sequence>MYDLLIENARIVDGTGAPAYPGSLAVKDGRIVALGAVHNREAREVIDAAGQVLAPGFVDPHTHYDAQIAWDSLLTPSAEHGVTTAVMGNCGVGVAPVRPTMHDFLMGDLVNVEGIPQDVMQAGIDWQWGHFGQYMDAMDRRGLGINVAAMVAMTPLRHYAMGEASLGRAADAHEIATMTAAFAGAMEAGAFGYSTTREGVHVGYQGKPVACRNASPDEHRALCGVLRQAGRGNVELTLKLGGVVSGEEHDFLELLVRESTRPVTWLAVVNAAEQPRSYEERMAAVADLTAWDMAVPQTTCRPLRFQLNLANPYILGVFPTWQPVMRLSREQKLARYADPAFRQAFRDDLKNIPAFGKDIWSRFYVLDGISDQARGLAKGGQSLRQLADAQRCDPMDLLVEIAVEDQLRTTFDMVALNYDAADTIPLVRDDRLLIGLSDAGAHLDMLCDAGYSTHLLQRWVRETGALTLEQGVQKLTSIPARFFGIDRGVLALGKAADLVIFDPATVACGDKEWAHDLPGGGRRFVTRSTGIRATIVGGDVLFENGAYRQGPRKGRMLRSYDA</sequence>
<dbReference type="InterPro" id="IPR011059">
    <property type="entry name" value="Metal-dep_hydrolase_composite"/>
</dbReference>
<dbReference type="OrthoDB" id="9766983at2"/>
<dbReference type="Proteomes" id="UP000092952">
    <property type="component" value="Chromosome"/>
</dbReference>
<evidence type="ECO:0000259" key="1">
    <source>
        <dbReference type="Pfam" id="PF07969"/>
    </source>
</evidence>
<gene>
    <name evidence="2" type="ORF">PG2T_14875</name>
</gene>
<dbReference type="InterPro" id="IPR032466">
    <property type="entry name" value="Metal_Hydrolase"/>
</dbReference>
<dbReference type="RefSeq" id="WP_068807253.1">
    <property type="nucleotide sequence ID" value="NZ_CP014671.1"/>
</dbReference>
<dbReference type="PANTHER" id="PTHR11647:SF1">
    <property type="entry name" value="COLLAPSIN RESPONSE MEDIATOR PROTEIN"/>
    <property type="match status" value="1"/>
</dbReference>
<organism evidence="2 3">
    <name type="scientific">Immundisolibacter cernigliae</name>
    <dbReference type="NCBI Taxonomy" id="1810504"/>
    <lineage>
        <taxon>Bacteria</taxon>
        <taxon>Pseudomonadati</taxon>
        <taxon>Pseudomonadota</taxon>
        <taxon>Gammaproteobacteria</taxon>
        <taxon>Immundisolibacterales</taxon>
        <taxon>Immundisolibacteraceae</taxon>
        <taxon>Immundisolibacter</taxon>
    </lineage>
</organism>
<dbReference type="EMBL" id="CP014671">
    <property type="protein sequence ID" value="ANX05341.1"/>
    <property type="molecule type" value="Genomic_DNA"/>
</dbReference>
<reference evidence="3" key="1">
    <citation type="submission" date="2016-03" db="EMBL/GenBank/DDBJ databases">
        <title>Complete genome sequence of Solimmundus cernigliae, representing a novel lineage of polycyclic aromatic hydrocarbon degraders within the Gammaproteobacteria.</title>
        <authorList>
            <person name="Singleton D.R."/>
            <person name="Dickey A.N."/>
            <person name="Scholl E.H."/>
            <person name="Wright F.A."/>
            <person name="Aitken M.D."/>
        </authorList>
    </citation>
    <scope>NUCLEOTIDE SEQUENCE [LARGE SCALE GENOMIC DNA]</scope>
    <source>
        <strain evidence="3">TR3.2</strain>
    </source>
</reference>
<evidence type="ECO:0000313" key="3">
    <source>
        <dbReference type="Proteomes" id="UP000092952"/>
    </source>
</evidence>
<dbReference type="GO" id="GO:0016812">
    <property type="term" value="F:hydrolase activity, acting on carbon-nitrogen (but not peptide) bonds, in cyclic amides"/>
    <property type="evidence" value="ECO:0007669"/>
    <property type="project" value="TreeGrafter"/>
</dbReference>
<dbReference type="STRING" id="1810504.PG2T_14875"/>
<proteinExistence type="predicted"/>
<protein>
    <recommendedName>
        <fullName evidence="1">Amidohydrolase 3 domain-containing protein</fullName>
    </recommendedName>
</protein>
<dbReference type="GO" id="GO:0005829">
    <property type="term" value="C:cytosol"/>
    <property type="evidence" value="ECO:0007669"/>
    <property type="project" value="TreeGrafter"/>
</dbReference>
<dbReference type="AlphaFoldDB" id="A0A1B1YX24"/>
<dbReference type="SUPFAM" id="SSF51338">
    <property type="entry name" value="Composite domain of metallo-dependent hydrolases"/>
    <property type="match status" value="1"/>
</dbReference>
<evidence type="ECO:0000313" key="2">
    <source>
        <dbReference type="EMBL" id="ANX05341.1"/>
    </source>
</evidence>
<feature type="domain" description="Amidohydrolase 3" evidence="1">
    <location>
        <begin position="44"/>
        <end position="541"/>
    </location>
</feature>
<dbReference type="SUPFAM" id="SSF51556">
    <property type="entry name" value="Metallo-dependent hydrolases"/>
    <property type="match status" value="1"/>
</dbReference>
<dbReference type="Gene3D" id="3.20.20.140">
    <property type="entry name" value="Metal-dependent hydrolases"/>
    <property type="match status" value="2"/>
</dbReference>
<dbReference type="InParanoid" id="A0A1B1YX24"/>
<dbReference type="InterPro" id="IPR050378">
    <property type="entry name" value="Metallo-dep_Hydrolases_sf"/>
</dbReference>
<dbReference type="PANTHER" id="PTHR11647">
    <property type="entry name" value="HYDRANTOINASE/DIHYDROPYRIMIDINASE FAMILY MEMBER"/>
    <property type="match status" value="1"/>
</dbReference>
<keyword evidence="3" id="KW-1185">Reference proteome</keyword>
<dbReference type="InterPro" id="IPR013108">
    <property type="entry name" value="Amidohydro_3"/>
</dbReference>
<dbReference type="KEGG" id="gbi:PG2T_14875"/>
<dbReference type="Pfam" id="PF07969">
    <property type="entry name" value="Amidohydro_3"/>
    <property type="match status" value="1"/>
</dbReference>